<feature type="transmembrane region" description="Helical" evidence="1">
    <location>
        <begin position="164"/>
        <end position="182"/>
    </location>
</feature>
<evidence type="ECO:0000313" key="2">
    <source>
        <dbReference type="EMBL" id="RKQ69093.1"/>
    </source>
</evidence>
<name>A0A420WDM5_9PROT</name>
<keyword evidence="1" id="KW-0472">Membrane</keyword>
<feature type="transmembrane region" description="Helical" evidence="1">
    <location>
        <begin position="188"/>
        <end position="206"/>
    </location>
</feature>
<feature type="transmembrane region" description="Helical" evidence="1">
    <location>
        <begin position="40"/>
        <end position="58"/>
    </location>
</feature>
<feature type="transmembrane region" description="Helical" evidence="1">
    <location>
        <begin position="12"/>
        <end position="34"/>
    </location>
</feature>
<dbReference type="InParanoid" id="A0A420WDM5"/>
<dbReference type="EMBL" id="RBII01000002">
    <property type="protein sequence ID" value="RKQ69093.1"/>
    <property type="molecule type" value="Genomic_DNA"/>
</dbReference>
<feature type="transmembrane region" description="Helical" evidence="1">
    <location>
        <begin position="132"/>
        <end position="157"/>
    </location>
</feature>
<evidence type="ECO:0000313" key="3">
    <source>
        <dbReference type="Proteomes" id="UP000282211"/>
    </source>
</evidence>
<feature type="transmembrane region" description="Helical" evidence="1">
    <location>
        <begin position="218"/>
        <end position="237"/>
    </location>
</feature>
<organism evidence="2 3">
    <name type="scientific">Litorimonas taeanensis</name>
    <dbReference type="NCBI Taxonomy" id="568099"/>
    <lineage>
        <taxon>Bacteria</taxon>
        <taxon>Pseudomonadati</taxon>
        <taxon>Pseudomonadota</taxon>
        <taxon>Alphaproteobacteria</taxon>
        <taxon>Maricaulales</taxon>
        <taxon>Robiginitomaculaceae</taxon>
    </lineage>
</organism>
<feature type="transmembrane region" description="Helical" evidence="1">
    <location>
        <begin position="349"/>
        <end position="372"/>
    </location>
</feature>
<keyword evidence="1" id="KW-1133">Transmembrane helix</keyword>
<feature type="transmembrane region" description="Helical" evidence="1">
    <location>
        <begin position="384"/>
        <end position="401"/>
    </location>
</feature>
<proteinExistence type="predicted"/>
<evidence type="ECO:0000256" key="1">
    <source>
        <dbReference type="SAM" id="Phobius"/>
    </source>
</evidence>
<evidence type="ECO:0008006" key="4">
    <source>
        <dbReference type="Google" id="ProtNLM"/>
    </source>
</evidence>
<keyword evidence="1" id="KW-0812">Transmembrane</keyword>
<gene>
    <name evidence="2" type="ORF">DES40_1874</name>
</gene>
<dbReference type="AlphaFoldDB" id="A0A420WDM5"/>
<feature type="transmembrane region" description="Helical" evidence="1">
    <location>
        <begin position="407"/>
        <end position="426"/>
    </location>
</feature>
<comment type="caution">
    <text evidence="2">The sequence shown here is derived from an EMBL/GenBank/DDBJ whole genome shotgun (WGS) entry which is preliminary data.</text>
</comment>
<sequence>MNFRMPSYMPLRFFAIYIVFGLLVSFSGPIIFLGYEKAKVGVYVSFFILLFSLGYWLGIKSFRYRPLTEAYETITQFKVLKWVKIMILIFTLSQIASLGIGFASGTISASLSNVGDAYISGYADYERNTGNYSLTFLIETAAYIPYLVTTILGVLYFKKLPTSYKLMVVFAYVSIIFIHTLNNGKQKQFADLIIILLLLYVINVSGKPKKIARNLSSTILYVIGGAFGIGGLLYLLASRYEAIGIHAGNINDKIHPLMQIDFSNSLFAVFGEKIGLTIAQLSGYLSQGYYGLSLSMRESFEWTYFVGNSYSLTVFLNRFLGLPLDYRDTYPYRAALNTGWGETKWSSAFSWYAGDFTFTGTLFFYGFMAFLYSRVWIESVRFKNPISIVLFITLSIGLLYVPANNQLMHTPGSCFAIIFFLGAWVFRHNYFNFQTDRLVNRK</sequence>
<reference evidence="2 3" key="1">
    <citation type="submission" date="2018-10" db="EMBL/GenBank/DDBJ databases">
        <title>Genomic Encyclopedia of Type Strains, Phase IV (KMG-IV): sequencing the most valuable type-strain genomes for metagenomic binning, comparative biology and taxonomic classification.</title>
        <authorList>
            <person name="Goeker M."/>
        </authorList>
    </citation>
    <scope>NUCLEOTIDE SEQUENCE [LARGE SCALE GENOMIC DNA]</scope>
    <source>
        <strain evidence="2 3">DSM 22008</strain>
    </source>
</reference>
<protein>
    <recommendedName>
        <fullName evidence="4">Oligosaccharide repeat unit polymerase</fullName>
    </recommendedName>
</protein>
<dbReference type="Proteomes" id="UP000282211">
    <property type="component" value="Unassembled WGS sequence"/>
</dbReference>
<accession>A0A420WDM5</accession>
<feature type="transmembrane region" description="Helical" evidence="1">
    <location>
        <begin position="85"/>
        <end position="112"/>
    </location>
</feature>
<keyword evidence="3" id="KW-1185">Reference proteome</keyword>